<dbReference type="KEGG" id="jag:GJA_4735"/>
<dbReference type="OrthoDB" id="8703681at2"/>
<feature type="signal peptide" evidence="1">
    <location>
        <begin position="1"/>
        <end position="34"/>
    </location>
</feature>
<dbReference type="Proteomes" id="UP000027604">
    <property type="component" value="Chromosome I"/>
</dbReference>
<sequence>MNPSIFPTLLRPLLRGTCAALSLLLLGACGSAPAEPATPVPEVSSAQLLQKIQDQAANTDCDGPQQCHTVALGAKACGGPDMYLAWSSKNNDGKTLRELAARYAEASRLANQTGGMLSTCAIVSDPGATCQAGHCVLLKAGPGGVPAV</sequence>
<dbReference type="eggNOG" id="ENOG5033C4H">
    <property type="taxonomic scope" value="Bacteria"/>
</dbReference>
<reference evidence="2 3" key="1">
    <citation type="journal article" date="2015" name="Genome Announc.">
        <title>Genome Sequence of Mushroom Soft-Rot Pathogen Janthinobacterium agaricidamnosum.</title>
        <authorList>
            <person name="Graupner K."/>
            <person name="Lackner G."/>
            <person name="Hertweck C."/>
        </authorList>
    </citation>
    <scope>NUCLEOTIDE SEQUENCE [LARGE SCALE GENOMIC DNA]</scope>
    <source>
        <strain evidence="3">NBRC 102515 / DSM 9628</strain>
    </source>
</reference>
<keyword evidence="1" id="KW-0732">Signal</keyword>
<evidence type="ECO:0008006" key="4">
    <source>
        <dbReference type="Google" id="ProtNLM"/>
    </source>
</evidence>
<keyword evidence="3" id="KW-1185">Reference proteome</keyword>
<proteinExistence type="predicted"/>
<dbReference type="HOGENOM" id="CLU_147308_0_0_4"/>
<accession>W0V935</accession>
<dbReference type="EMBL" id="HG322949">
    <property type="protein sequence ID" value="CDG85339.1"/>
    <property type="molecule type" value="Genomic_DNA"/>
</dbReference>
<dbReference type="STRING" id="1349767.GJA_4735"/>
<dbReference type="RefSeq" id="WP_051781242.1">
    <property type="nucleotide sequence ID" value="NZ_BCTH01000064.1"/>
</dbReference>
<name>W0V935_9BURK</name>
<dbReference type="AlphaFoldDB" id="W0V935"/>
<protein>
    <recommendedName>
        <fullName evidence="4">Lipoprotein</fullName>
    </recommendedName>
</protein>
<organism evidence="2 3">
    <name type="scientific">Janthinobacterium agaricidamnosum NBRC 102515 = DSM 9628</name>
    <dbReference type="NCBI Taxonomy" id="1349767"/>
    <lineage>
        <taxon>Bacteria</taxon>
        <taxon>Pseudomonadati</taxon>
        <taxon>Pseudomonadota</taxon>
        <taxon>Betaproteobacteria</taxon>
        <taxon>Burkholderiales</taxon>
        <taxon>Oxalobacteraceae</taxon>
        <taxon>Janthinobacterium</taxon>
    </lineage>
</organism>
<feature type="chain" id="PRO_5004798171" description="Lipoprotein" evidence="1">
    <location>
        <begin position="35"/>
        <end position="148"/>
    </location>
</feature>
<evidence type="ECO:0000313" key="3">
    <source>
        <dbReference type="Proteomes" id="UP000027604"/>
    </source>
</evidence>
<evidence type="ECO:0000256" key="1">
    <source>
        <dbReference type="SAM" id="SignalP"/>
    </source>
</evidence>
<gene>
    <name evidence="2" type="ORF">GJA_4735</name>
</gene>
<evidence type="ECO:0000313" key="2">
    <source>
        <dbReference type="EMBL" id="CDG85339.1"/>
    </source>
</evidence>
<dbReference type="PATRIC" id="fig|1349767.4.peg.1362"/>